<evidence type="ECO:0000313" key="2">
    <source>
        <dbReference type="EMBL" id="EPS68703.1"/>
    </source>
</evidence>
<reference evidence="2 3" key="1">
    <citation type="journal article" date="2013" name="BMC Genomics">
        <title>The miniature genome of a carnivorous plant Genlisea aurea contains a low number of genes and short non-coding sequences.</title>
        <authorList>
            <person name="Leushkin E.V."/>
            <person name="Sutormin R.A."/>
            <person name="Nabieva E.R."/>
            <person name="Penin A.A."/>
            <person name="Kondrashov A.S."/>
            <person name="Logacheva M.D."/>
        </authorList>
    </citation>
    <scope>NUCLEOTIDE SEQUENCE [LARGE SCALE GENOMIC DNA]</scope>
</reference>
<dbReference type="EMBL" id="AUSU01002481">
    <property type="protein sequence ID" value="EPS68703.1"/>
    <property type="molecule type" value="Genomic_DNA"/>
</dbReference>
<proteinExistence type="predicted"/>
<organism evidence="2 3">
    <name type="scientific">Genlisea aurea</name>
    <dbReference type="NCBI Taxonomy" id="192259"/>
    <lineage>
        <taxon>Eukaryota</taxon>
        <taxon>Viridiplantae</taxon>
        <taxon>Streptophyta</taxon>
        <taxon>Embryophyta</taxon>
        <taxon>Tracheophyta</taxon>
        <taxon>Spermatophyta</taxon>
        <taxon>Magnoliopsida</taxon>
        <taxon>eudicotyledons</taxon>
        <taxon>Gunneridae</taxon>
        <taxon>Pentapetalae</taxon>
        <taxon>asterids</taxon>
        <taxon>lamiids</taxon>
        <taxon>Lamiales</taxon>
        <taxon>Lentibulariaceae</taxon>
        <taxon>Genlisea</taxon>
    </lineage>
</organism>
<evidence type="ECO:0000313" key="3">
    <source>
        <dbReference type="Proteomes" id="UP000015453"/>
    </source>
</evidence>
<gene>
    <name evidence="2" type="ORF">M569_06066</name>
</gene>
<evidence type="ECO:0000256" key="1">
    <source>
        <dbReference type="SAM" id="MobiDB-lite"/>
    </source>
</evidence>
<feature type="compositionally biased region" description="Basic and acidic residues" evidence="1">
    <location>
        <begin position="67"/>
        <end position="77"/>
    </location>
</feature>
<keyword evidence="3" id="KW-1185">Reference proteome</keyword>
<dbReference type="Proteomes" id="UP000015453">
    <property type="component" value="Unassembled WGS sequence"/>
</dbReference>
<sequence length="188" mass="20571">MKKISPEVAAYLNKNCPQYDGLSDFEFMVIQACALVHLENEENDVISGDLKPSQNRLRGGGAAESTHNSRRDDEHQIASDEALARALNEQLNMGGGDDHVVGGSNLERERYDEASSSSSYEPPGQSVFGEMGAMVSELMSIFGQTDSVTFGERFNVNNRGLTPETLSQLTSFVYKGRSSSDPNKEPEE</sequence>
<name>S8DZC8_9LAMI</name>
<dbReference type="AlphaFoldDB" id="S8DZC8"/>
<comment type="caution">
    <text evidence="2">The sequence shown here is derived from an EMBL/GenBank/DDBJ whole genome shotgun (WGS) entry which is preliminary data.</text>
</comment>
<feature type="region of interest" description="Disordered" evidence="1">
    <location>
        <begin position="46"/>
        <end position="77"/>
    </location>
</feature>
<accession>S8DZC8</accession>
<protein>
    <submittedName>
        <fullName evidence="2">Uncharacterized protein</fullName>
    </submittedName>
</protein>